<keyword evidence="3" id="KW-1185">Reference proteome</keyword>
<sequence>TEDDNMEITEEESDDDTARGTRRTHGNEPQPGSSMGPPPKPLTLNTPDGTFKFKLSTPGSS</sequence>
<organism evidence="2 3">
    <name type="scientific">Allacma fusca</name>
    <dbReference type="NCBI Taxonomy" id="39272"/>
    <lineage>
        <taxon>Eukaryota</taxon>
        <taxon>Metazoa</taxon>
        <taxon>Ecdysozoa</taxon>
        <taxon>Arthropoda</taxon>
        <taxon>Hexapoda</taxon>
        <taxon>Collembola</taxon>
        <taxon>Symphypleona</taxon>
        <taxon>Sminthuridae</taxon>
        <taxon>Allacma</taxon>
    </lineage>
</organism>
<evidence type="ECO:0000313" key="3">
    <source>
        <dbReference type="Proteomes" id="UP000708208"/>
    </source>
</evidence>
<feature type="non-terminal residue" evidence="2">
    <location>
        <position position="61"/>
    </location>
</feature>
<gene>
    <name evidence="2" type="ORF">AFUS01_LOCUS16453</name>
</gene>
<comment type="caution">
    <text evidence="2">The sequence shown here is derived from an EMBL/GenBank/DDBJ whole genome shotgun (WGS) entry which is preliminary data.</text>
</comment>
<protein>
    <submittedName>
        <fullName evidence="2">Uncharacterized protein</fullName>
    </submittedName>
</protein>
<feature type="compositionally biased region" description="Acidic residues" evidence="1">
    <location>
        <begin position="1"/>
        <end position="15"/>
    </location>
</feature>
<dbReference type="AlphaFoldDB" id="A0A8J2K473"/>
<name>A0A8J2K473_9HEXA</name>
<dbReference type="OrthoDB" id="422839at2759"/>
<accession>A0A8J2K473</accession>
<feature type="non-terminal residue" evidence="2">
    <location>
        <position position="1"/>
    </location>
</feature>
<proteinExistence type="predicted"/>
<reference evidence="2" key="1">
    <citation type="submission" date="2021-06" db="EMBL/GenBank/DDBJ databases">
        <authorList>
            <person name="Hodson N. C."/>
            <person name="Mongue J. A."/>
            <person name="Jaron S. K."/>
        </authorList>
    </citation>
    <scope>NUCLEOTIDE SEQUENCE</scope>
</reference>
<evidence type="ECO:0000313" key="2">
    <source>
        <dbReference type="EMBL" id="CAG7727621.1"/>
    </source>
</evidence>
<feature type="region of interest" description="Disordered" evidence="1">
    <location>
        <begin position="1"/>
        <end position="61"/>
    </location>
</feature>
<dbReference type="EMBL" id="CAJVCH010151122">
    <property type="protein sequence ID" value="CAG7727621.1"/>
    <property type="molecule type" value="Genomic_DNA"/>
</dbReference>
<dbReference type="Proteomes" id="UP000708208">
    <property type="component" value="Unassembled WGS sequence"/>
</dbReference>
<evidence type="ECO:0000256" key="1">
    <source>
        <dbReference type="SAM" id="MobiDB-lite"/>
    </source>
</evidence>